<dbReference type="PIRSF" id="PIRSF006755">
    <property type="entry name" value="DTB_synth"/>
    <property type="match status" value="1"/>
</dbReference>
<name>A0ABT2QQT4_9STAP</name>
<keyword evidence="2 9" id="KW-0436">Ligase</keyword>
<dbReference type="CDD" id="cd03109">
    <property type="entry name" value="DTBS"/>
    <property type="match status" value="1"/>
</dbReference>
<feature type="active site" evidence="9">
    <location>
        <position position="36"/>
    </location>
</feature>
<evidence type="ECO:0000256" key="2">
    <source>
        <dbReference type="ARBA" id="ARBA00022598"/>
    </source>
</evidence>
<protein>
    <recommendedName>
        <fullName evidence="9">ATP-dependent dethiobiotin synthetase BioD</fullName>
        <ecNumber evidence="9">6.3.3.3</ecNumber>
    </recommendedName>
    <alternativeName>
        <fullName evidence="9">DTB synthetase</fullName>
        <shortName evidence="9">DTBS</shortName>
    </alternativeName>
    <alternativeName>
        <fullName evidence="9">Dethiobiotin synthase</fullName>
    </alternativeName>
</protein>
<comment type="function">
    <text evidence="9">Catalyzes a mechanistically unusual reaction, the ATP-dependent insertion of CO2 between the N7 and N8 nitrogen atoms of 7,8-diaminopelargonic acid (DAPA, also called 7,8-diammoniononanoate) to form a ureido ring.</text>
</comment>
<dbReference type="InterPro" id="IPR004472">
    <property type="entry name" value="DTB_synth_BioD"/>
</dbReference>
<evidence type="ECO:0000256" key="4">
    <source>
        <dbReference type="ARBA" id="ARBA00022741"/>
    </source>
</evidence>
<comment type="caution">
    <text evidence="9">Lacks conserved residue(s) required for the propagation of feature annotation.</text>
</comment>
<feature type="binding site" evidence="9">
    <location>
        <begin position="175"/>
        <end position="176"/>
    </location>
    <ligand>
        <name>ATP</name>
        <dbReference type="ChEBI" id="CHEBI:30616"/>
    </ligand>
</feature>
<dbReference type="EMBL" id="JAOPKZ010000009">
    <property type="protein sequence ID" value="MCU5746307.1"/>
    <property type="molecule type" value="Genomic_DNA"/>
</dbReference>
<feature type="binding site" evidence="9">
    <location>
        <position position="50"/>
    </location>
    <ligand>
        <name>ATP</name>
        <dbReference type="ChEBI" id="CHEBI:30616"/>
    </ligand>
</feature>
<dbReference type="HAMAP" id="MF_00336">
    <property type="entry name" value="BioD"/>
    <property type="match status" value="1"/>
</dbReference>
<evidence type="ECO:0000256" key="6">
    <source>
        <dbReference type="ARBA" id="ARBA00022840"/>
    </source>
</evidence>
<comment type="catalytic activity">
    <reaction evidence="8">
        <text>(7R,8S)-8-amino-7-(carboxyamino)nonanoate + ATP = (4R,5S)-dethiobiotin + ADP + phosphate + H(+)</text>
        <dbReference type="Rhea" id="RHEA:63684"/>
        <dbReference type="ChEBI" id="CHEBI:15378"/>
        <dbReference type="ChEBI" id="CHEBI:30616"/>
        <dbReference type="ChEBI" id="CHEBI:43474"/>
        <dbReference type="ChEBI" id="CHEBI:149470"/>
        <dbReference type="ChEBI" id="CHEBI:149473"/>
        <dbReference type="ChEBI" id="CHEBI:456216"/>
    </reaction>
</comment>
<evidence type="ECO:0000256" key="5">
    <source>
        <dbReference type="ARBA" id="ARBA00022756"/>
    </source>
</evidence>
<feature type="binding site" evidence="9">
    <location>
        <begin position="110"/>
        <end position="113"/>
    </location>
    <ligand>
        <name>ATP</name>
        <dbReference type="ChEBI" id="CHEBI:30616"/>
    </ligand>
</feature>
<evidence type="ECO:0000313" key="10">
    <source>
        <dbReference type="EMBL" id="MCU5746307.1"/>
    </source>
</evidence>
<keyword evidence="3 9" id="KW-0479">Metal-binding</keyword>
<evidence type="ECO:0000256" key="8">
    <source>
        <dbReference type="ARBA" id="ARBA00047386"/>
    </source>
</evidence>
<keyword evidence="6 9" id="KW-0067">ATP-binding</keyword>
<dbReference type="PANTHER" id="PTHR43210:SF2">
    <property type="entry name" value="ATP-DEPENDENT DETHIOBIOTIN SYNTHETASE BIOD 2"/>
    <property type="match status" value="1"/>
</dbReference>
<evidence type="ECO:0000256" key="3">
    <source>
        <dbReference type="ARBA" id="ARBA00022723"/>
    </source>
</evidence>
<feature type="binding site" evidence="9">
    <location>
        <position position="40"/>
    </location>
    <ligand>
        <name>substrate</name>
    </ligand>
</feature>
<proteinExistence type="inferred from homology"/>
<dbReference type="SUPFAM" id="SSF52540">
    <property type="entry name" value="P-loop containing nucleoside triphosphate hydrolases"/>
    <property type="match status" value="1"/>
</dbReference>
<dbReference type="EC" id="6.3.3.3" evidence="9"/>
<comment type="similarity">
    <text evidence="9">Belongs to the dethiobiotin synthetase family.</text>
</comment>
<comment type="subcellular location">
    <subcellularLocation>
        <location evidence="9">Cytoplasm</location>
    </subcellularLocation>
</comment>
<sequence>MKIFITSTNTDIGKTYITQNLYHFFKNHGYSVTIFKPLQTEEMPDGTYPDLETYKRDCGLSYEETALYKFKDPVSPHLAFKRQPEQIFKRELIIEKLNTLTKKYEIVLIEGAGGIAVPIYEGSDNFYMTTDLISDLNPEHIISVVPSKLGAIGDTVVHQQYLNFNELTHNILIMNDYTGTDVEEDNKQTIEKLLHKQVLTFPHNGQYTDFDVQLLKLLEEDVVDEVE</sequence>
<dbReference type="PANTHER" id="PTHR43210">
    <property type="entry name" value="DETHIOBIOTIN SYNTHETASE"/>
    <property type="match status" value="1"/>
</dbReference>
<comment type="caution">
    <text evidence="10">The sequence shown here is derived from an EMBL/GenBank/DDBJ whole genome shotgun (WGS) entry which is preliminary data.</text>
</comment>
<comment type="cofactor">
    <cofactor evidence="9">
        <name>Mg(2+)</name>
        <dbReference type="ChEBI" id="CHEBI:18420"/>
    </cofactor>
</comment>
<feature type="binding site" evidence="9">
    <location>
        <position position="110"/>
    </location>
    <ligand>
        <name>Mg(2+)</name>
        <dbReference type="ChEBI" id="CHEBI:18420"/>
    </ligand>
</feature>
<keyword evidence="4 9" id="KW-0547">Nucleotide-binding</keyword>
<reference evidence="10 11" key="1">
    <citation type="journal article" date="2023" name="Int. J. Syst. Evol. Microbiol.">
        <title>Streptococcus sciuri sp. nov., Staphylococcus marylandisciuri sp. nov. and Staphylococcus americanisciuri sp. nov., isolated from faeces of eastern grey squirrel (Sciurus carolinensis).</title>
        <authorList>
            <person name="Volokhov D.V."/>
            <person name="Zagorodnyaya T.A."/>
            <person name="Furtak V.A."/>
            <person name="Nattanmai G."/>
            <person name="Randall L."/>
            <person name="Jose S."/>
            <person name="Gao Y."/>
            <person name="Eisenberg T."/>
            <person name="Delmonte P."/>
            <person name="Blom J."/>
            <person name="Mitchell K.K."/>
        </authorList>
    </citation>
    <scope>NUCLEOTIDE SEQUENCE [LARGE SCALE GENOMIC DNA]</scope>
    <source>
        <strain evidence="10 11">SQ8-PEA</strain>
    </source>
</reference>
<feature type="binding site" evidence="9">
    <location>
        <position position="204"/>
    </location>
    <ligand>
        <name>ATP</name>
        <dbReference type="ChEBI" id="CHEBI:30616"/>
    </ligand>
</feature>
<keyword evidence="7 9" id="KW-0460">Magnesium</keyword>
<evidence type="ECO:0000256" key="9">
    <source>
        <dbReference type="HAMAP-Rule" id="MF_00336"/>
    </source>
</evidence>
<dbReference type="RefSeq" id="WP_262855856.1">
    <property type="nucleotide sequence ID" value="NZ_JAOPKZ010000009.1"/>
</dbReference>
<keyword evidence="1 9" id="KW-0963">Cytoplasm</keyword>
<dbReference type="Gene3D" id="3.40.50.300">
    <property type="entry name" value="P-loop containing nucleotide triphosphate hydrolases"/>
    <property type="match status" value="1"/>
</dbReference>
<dbReference type="Pfam" id="PF13500">
    <property type="entry name" value="AAA_26"/>
    <property type="match status" value="1"/>
</dbReference>
<feature type="binding site" evidence="9">
    <location>
        <begin position="11"/>
        <end position="16"/>
    </location>
    <ligand>
        <name>ATP</name>
        <dbReference type="ChEBI" id="CHEBI:30616"/>
    </ligand>
</feature>
<feature type="binding site" evidence="9">
    <location>
        <position position="15"/>
    </location>
    <ligand>
        <name>Mg(2+)</name>
        <dbReference type="ChEBI" id="CHEBI:18420"/>
    </ligand>
</feature>
<evidence type="ECO:0000313" key="11">
    <source>
        <dbReference type="Proteomes" id="UP001209553"/>
    </source>
</evidence>
<dbReference type="InterPro" id="IPR027417">
    <property type="entry name" value="P-loop_NTPase"/>
</dbReference>
<dbReference type="Proteomes" id="UP001209553">
    <property type="component" value="Unassembled WGS sequence"/>
</dbReference>
<evidence type="ECO:0000256" key="7">
    <source>
        <dbReference type="ARBA" id="ARBA00022842"/>
    </source>
</evidence>
<keyword evidence="11" id="KW-1185">Reference proteome</keyword>
<feature type="binding site" evidence="9">
    <location>
        <position position="50"/>
    </location>
    <ligand>
        <name>Mg(2+)</name>
        <dbReference type="ChEBI" id="CHEBI:18420"/>
    </ligand>
</feature>
<gene>
    <name evidence="9 10" type="primary">bioD</name>
    <name evidence="10" type="ORF">N9R04_06200</name>
</gene>
<dbReference type="NCBIfam" id="TIGR00347">
    <property type="entry name" value="bioD"/>
    <property type="match status" value="1"/>
</dbReference>
<accession>A0ABT2QQT4</accession>
<keyword evidence="5 9" id="KW-0093">Biotin biosynthesis</keyword>
<comment type="pathway">
    <text evidence="9">Cofactor biosynthesis; biotin biosynthesis; biotin from 7,8-diaminononanoate: step 1/2.</text>
</comment>
<dbReference type="GO" id="GO:0004141">
    <property type="term" value="F:dethiobiotin synthase activity"/>
    <property type="evidence" value="ECO:0007669"/>
    <property type="project" value="UniProtKB-EC"/>
</dbReference>
<organism evidence="10 11">
    <name type="scientific">Staphylococcus marylandisciuri</name>
    <dbReference type="NCBI Taxonomy" id="2981529"/>
    <lineage>
        <taxon>Bacteria</taxon>
        <taxon>Bacillati</taxon>
        <taxon>Bacillota</taxon>
        <taxon>Bacilli</taxon>
        <taxon>Bacillales</taxon>
        <taxon>Staphylococcaceae</taxon>
        <taxon>Staphylococcus</taxon>
    </lineage>
</organism>
<evidence type="ECO:0000256" key="1">
    <source>
        <dbReference type="ARBA" id="ARBA00022490"/>
    </source>
</evidence>
<comment type="subunit">
    <text evidence="9">Homodimer.</text>
</comment>
<comment type="catalytic activity">
    <reaction evidence="9">
        <text>(7R,8S)-7,8-diammoniononanoate + CO2 + ATP = (4R,5S)-dethiobiotin + ADP + phosphate + 3 H(+)</text>
        <dbReference type="Rhea" id="RHEA:15805"/>
        <dbReference type="ChEBI" id="CHEBI:15378"/>
        <dbReference type="ChEBI" id="CHEBI:16526"/>
        <dbReference type="ChEBI" id="CHEBI:30616"/>
        <dbReference type="ChEBI" id="CHEBI:43474"/>
        <dbReference type="ChEBI" id="CHEBI:149469"/>
        <dbReference type="ChEBI" id="CHEBI:149473"/>
        <dbReference type="ChEBI" id="CHEBI:456216"/>
        <dbReference type="EC" id="6.3.3.3"/>
    </reaction>
</comment>